<dbReference type="Proteomes" id="UP000530403">
    <property type="component" value="Unassembled WGS sequence"/>
</dbReference>
<sequence length="57" mass="6258">MTRYEFTFFGSTAADHLAEGKGSLSAETTDEAYAKIMAFAHSQCVEPARIDLTQQRG</sequence>
<reference evidence="1 3" key="1">
    <citation type="submission" date="2020-05" db="EMBL/GenBank/DDBJ databases">
        <title>Whole genome shotgun sequence of Streptomyces fulvorobeus NBRC 15897.</title>
        <authorList>
            <person name="Komaki H."/>
            <person name="Tamura T."/>
        </authorList>
    </citation>
    <scope>NUCLEOTIDE SEQUENCE [LARGE SCALE GENOMIC DNA]</scope>
    <source>
        <strain evidence="1 3">NBRC 15897</strain>
    </source>
</reference>
<gene>
    <name evidence="2" type="ORF">HEB29_005963</name>
    <name evidence="1" type="ORF">Sfulv_62430</name>
</gene>
<dbReference type="EMBL" id="JACCCF010000002">
    <property type="protein sequence ID" value="NYE44849.1"/>
    <property type="molecule type" value="Genomic_DNA"/>
</dbReference>
<dbReference type="Proteomes" id="UP000498980">
    <property type="component" value="Unassembled WGS sequence"/>
</dbReference>
<evidence type="ECO:0000313" key="3">
    <source>
        <dbReference type="Proteomes" id="UP000498980"/>
    </source>
</evidence>
<reference evidence="2 4" key="2">
    <citation type="submission" date="2020-07" db="EMBL/GenBank/DDBJ databases">
        <title>Sequencing the genomes of 1000 actinobacteria strains.</title>
        <authorList>
            <person name="Klenk H.-P."/>
        </authorList>
    </citation>
    <scope>NUCLEOTIDE SEQUENCE [LARGE SCALE GENOMIC DNA]</scope>
    <source>
        <strain evidence="2 4">DSM 41455</strain>
    </source>
</reference>
<name>A0A7J0CFZ9_9ACTN</name>
<comment type="caution">
    <text evidence="1">The sequence shown here is derived from an EMBL/GenBank/DDBJ whole genome shotgun (WGS) entry which is preliminary data.</text>
</comment>
<dbReference type="RefSeq" id="WP_173318414.1">
    <property type="nucleotide sequence ID" value="NZ_BAAAUE010000015.1"/>
</dbReference>
<accession>A0A7J0CFZ9</accession>
<dbReference type="AlphaFoldDB" id="A0A7J0CFZ9"/>
<keyword evidence="3" id="KW-1185">Reference proteome</keyword>
<dbReference type="EMBL" id="BLWC01000002">
    <property type="protein sequence ID" value="GFN01433.1"/>
    <property type="molecule type" value="Genomic_DNA"/>
</dbReference>
<protein>
    <submittedName>
        <fullName evidence="1">Uncharacterized protein</fullName>
    </submittedName>
</protein>
<organism evidence="1 3">
    <name type="scientific">Streptomyces fulvorobeus</name>
    <dbReference type="NCBI Taxonomy" id="284028"/>
    <lineage>
        <taxon>Bacteria</taxon>
        <taxon>Bacillati</taxon>
        <taxon>Actinomycetota</taxon>
        <taxon>Actinomycetes</taxon>
        <taxon>Kitasatosporales</taxon>
        <taxon>Streptomycetaceae</taxon>
        <taxon>Streptomyces</taxon>
    </lineage>
</organism>
<evidence type="ECO:0000313" key="2">
    <source>
        <dbReference type="EMBL" id="NYE44849.1"/>
    </source>
</evidence>
<evidence type="ECO:0000313" key="4">
    <source>
        <dbReference type="Proteomes" id="UP000530403"/>
    </source>
</evidence>
<proteinExistence type="predicted"/>
<evidence type="ECO:0000313" key="1">
    <source>
        <dbReference type="EMBL" id="GFN01433.1"/>
    </source>
</evidence>